<feature type="transmembrane region" description="Helical" evidence="6">
    <location>
        <begin position="130"/>
        <end position="149"/>
    </location>
</feature>
<dbReference type="PATRIC" id="fig|927668.3.peg.4892"/>
<dbReference type="Pfam" id="PF06146">
    <property type="entry name" value="PsiE"/>
    <property type="match status" value="1"/>
</dbReference>
<feature type="transmembrane region" description="Helical" evidence="6">
    <location>
        <begin position="103"/>
        <end position="124"/>
    </location>
</feature>
<evidence type="ECO:0000256" key="5">
    <source>
        <dbReference type="ARBA" id="ARBA00023136"/>
    </source>
</evidence>
<reference evidence="7 8" key="1">
    <citation type="journal article" date="2013" name="Proc. Natl. Acad. Sci. U.S.A.">
        <title>Improving the coverage of the cyanobacterial phylum using diversity-driven genome sequencing.</title>
        <authorList>
            <person name="Shih P.M."/>
            <person name="Wu D."/>
            <person name="Latifi A."/>
            <person name="Axen S.D."/>
            <person name="Fewer D.P."/>
            <person name="Talla E."/>
            <person name="Calteau A."/>
            <person name="Cai F."/>
            <person name="Tandeau de Marsac N."/>
            <person name="Rippka R."/>
            <person name="Herdman M."/>
            <person name="Sivonen K."/>
            <person name="Coursin T."/>
            <person name="Laurent T."/>
            <person name="Goodwin L."/>
            <person name="Nolan M."/>
            <person name="Davenport K.W."/>
            <person name="Han C.S."/>
            <person name="Rubin E.M."/>
            <person name="Eisen J.A."/>
            <person name="Woyke T."/>
            <person name="Gugger M."/>
            <person name="Kerfeld C.A."/>
        </authorList>
    </citation>
    <scope>NUCLEOTIDE SEQUENCE [LARGE SCALE GENOMIC DNA]</scope>
    <source>
        <strain evidence="7 8">PCC 7429</strain>
    </source>
</reference>
<accession>L8MX44</accession>
<keyword evidence="2" id="KW-1003">Cell membrane</keyword>
<comment type="caution">
    <text evidence="7">The sequence shown here is derived from an EMBL/GenBank/DDBJ whole genome shotgun (WGS) entry which is preliminary data.</text>
</comment>
<keyword evidence="3 6" id="KW-0812">Transmembrane</keyword>
<dbReference type="GO" id="GO:0005886">
    <property type="term" value="C:plasma membrane"/>
    <property type="evidence" value="ECO:0007669"/>
    <property type="project" value="UniProtKB-SubCell"/>
</dbReference>
<protein>
    <recommendedName>
        <fullName evidence="9">Phosphate-starvation-inducible E-like protein</fullName>
    </recommendedName>
</protein>
<gene>
    <name evidence="7" type="ORF">Pse7429DRAFT_4258</name>
</gene>
<dbReference type="Proteomes" id="UP000011201">
    <property type="component" value="Unassembled WGS sequence"/>
</dbReference>
<evidence type="ECO:0000313" key="8">
    <source>
        <dbReference type="Proteomes" id="UP000011201"/>
    </source>
</evidence>
<proteinExistence type="predicted"/>
<dbReference type="InterPro" id="IPR020948">
    <property type="entry name" value="P_starv_induced_PsiE-like"/>
</dbReference>
<dbReference type="AlphaFoldDB" id="L8MX44"/>
<organism evidence="7 8">
    <name type="scientific">Pseudanabaena biceps PCC 7429</name>
    <dbReference type="NCBI Taxonomy" id="927668"/>
    <lineage>
        <taxon>Bacteria</taxon>
        <taxon>Bacillati</taxon>
        <taxon>Cyanobacteriota</taxon>
        <taxon>Cyanophyceae</taxon>
        <taxon>Pseudanabaenales</taxon>
        <taxon>Pseudanabaenaceae</taxon>
        <taxon>Pseudanabaena</taxon>
    </lineage>
</organism>
<evidence type="ECO:0000256" key="1">
    <source>
        <dbReference type="ARBA" id="ARBA00004651"/>
    </source>
</evidence>
<evidence type="ECO:0008006" key="9">
    <source>
        <dbReference type="Google" id="ProtNLM"/>
    </source>
</evidence>
<evidence type="ECO:0000256" key="4">
    <source>
        <dbReference type="ARBA" id="ARBA00022989"/>
    </source>
</evidence>
<sequence>MMRLRRQVINLWQFITMASKDDIFLITIGKIENFVSKILAIALVFVIFVALFDLLKFLIVDLFFTHPSLVFAAPLLKIFGMFLNVLIALELMENITAYLRQHVIQLELVVITALTAVARKIVIFDSKADGDLTGLAIAVLSLSISYWIVRSQNKGNKH</sequence>
<keyword evidence="8" id="KW-1185">Reference proteome</keyword>
<dbReference type="OrthoDB" id="488857at2"/>
<evidence type="ECO:0000256" key="6">
    <source>
        <dbReference type="SAM" id="Phobius"/>
    </source>
</evidence>
<evidence type="ECO:0000313" key="7">
    <source>
        <dbReference type="EMBL" id="ELS30568.1"/>
    </source>
</evidence>
<keyword evidence="4 6" id="KW-1133">Transmembrane helix</keyword>
<comment type="subcellular location">
    <subcellularLocation>
        <location evidence="1">Cell membrane</location>
        <topology evidence="1">Multi-pass membrane protein</topology>
    </subcellularLocation>
</comment>
<dbReference type="EMBL" id="ALWB01000291">
    <property type="protein sequence ID" value="ELS30568.1"/>
    <property type="molecule type" value="Genomic_DNA"/>
</dbReference>
<evidence type="ECO:0000256" key="3">
    <source>
        <dbReference type="ARBA" id="ARBA00022692"/>
    </source>
</evidence>
<feature type="transmembrane region" description="Helical" evidence="6">
    <location>
        <begin position="71"/>
        <end position="91"/>
    </location>
</feature>
<feature type="transmembrane region" description="Helical" evidence="6">
    <location>
        <begin position="38"/>
        <end position="59"/>
    </location>
</feature>
<evidence type="ECO:0000256" key="2">
    <source>
        <dbReference type="ARBA" id="ARBA00022475"/>
    </source>
</evidence>
<keyword evidence="5 6" id="KW-0472">Membrane</keyword>
<name>L8MX44_9CYAN</name>